<gene>
    <name evidence="2" type="ORF">RhiirA4_448357</name>
</gene>
<dbReference type="AlphaFoldDB" id="A0A2I1H933"/>
<feature type="compositionally biased region" description="Polar residues" evidence="1">
    <location>
        <begin position="97"/>
        <end position="116"/>
    </location>
</feature>
<keyword evidence="3" id="KW-1185">Reference proteome</keyword>
<reference evidence="2 3" key="1">
    <citation type="submission" date="2015-10" db="EMBL/GenBank/DDBJ databases">
        <title>Genome analyses suggest a sexual origin of heterokaryosis in a supposedly ancient asexual fungus.</title>
        <authorList>
            <person name="Ropars J."/>
            <person name="Sedzielewska K."/>
            <person name="Noel J."/>
            <person name="Charron P."/>
            <person name="Farinelli L."/>
            <person name="Marton T."/>
            <person name="Kruger M."/>
            <person name="Pelin A."/>
            <person name="Brachmann A."/>
            <person name="Corradi N."/>
        </authorList>
    </citation>
    <scope>NUCLEOTIDE SEQUENCE [LARGE SCALE GENOMIC DNA]</scope>
    <source>
        <strain evidence="2 3">A4</strain>
    </source>
</reference>
<evidence type="ECO:0000256" key="1">
    <source>
        <dbReference type="SAM" id="MobiDB-lite"/>
    </source>
</evidence>
<organism evidence="2 3">
    <name type="scientific">Rhizophagus irregularis</name>
    <dbReference type="NCBI Taxonomy" id="588596"/>
    <lineage>
        <taxon>Eukaryota</taxon>
        <taxon>Fungi</taxon>
        <taxon>Fungi incertae sedis</taxon>
        <taxon>Mucoromycota</taxon>
        <taxon>Glomeromycotina</taxon>
        <taxon>Glomeromycetes</taxon>
        <taxon>Glomerales</taxon>
        <taxon>Glomeraceae</taxon>
        <taxon>Rhizophagus</taxon>
    </lineage>
</organism>
<evidence type="ECO:0000313" key="2">
    <source>
        <dbReference type="EMBL" id="PKY55365.1"/>
    </source>
</evidence>
<sequence>MAVPYERFPGLSERLKSSGCPLYGIVRNEIVFGKWGFWILKYWLGVSLEEDYVADSAADAGGSNITPPQQNNSDNISSPPSKDSAAYAASGQRLFPLNTSPNKDIMETNDSGSSPLNMPTITILRRDFQAAAAPNASPESVKNILLIEQ</sequence>
<feature type="region of interest" description="Disordered" evidence="1">
    <location>
        <begin position="58"/>
        <end position="116"/>
    </location>
</feature>
<evidence type="ECO:0000313" key="3">
    <source>
        <dbReference type="Proteomes" id="UP000234323"/>
    </source>
</evidence>
<protein>
    <submittedName>
        <fullName evidence="2">Uncharacterized protein</fullName>
    </submittedName>
</protein>
<dbReference type="EMBL" id="LLXI01001835">
    <property type="protein sequence ID" value="PKY55365.1"/>
    <property type="molecule type" value="Genomic_DNA"/>
</dbReference>
<name>A0A2I1H933_9GLOM</name>
<accession>A0A2I1H933</accession>
<comment type="caution">
    <text evidence="2">The sequence shown here is derived from an EMBL/GenBank/DDBJ whole genome shotgun (WGS) entry which is preliminary data.</text>
</comment>
<proteinExistence type="predicted"/>
<feature type="compositionally biased region" description="Polar residues" evidence="1">
    <location>
        <begin position="63"/>
        <end position="81"/>
    </location>
</feature>
<dbReference type="Proteomes" id="UP000234323">
    <property type="component" value="Unassembled WGS sequence"/>
</dbReference>